<sequence length="575" mass="63881">MAGKKLKLSSSSSSCCCICHEFLKAATKNPDKIAVIHASGGAKIAREFRNSNRDSTTVSDINYDKFYGDLLETAPSSRPPVYDGDQCFTFSEILSAVDSLSYRLRRVLDDPSSIVRASTGVEQSTEDQVHYTPKIVGICMEPSAEYIVAVLSVLRCGEAFIALDPLWPTERISSIVSFSNMNVIIRCQSSFDGNGCYELCKSHGAVDCSSCPEVFISMKENLQQEFGSASSAWPCESEKSRSFCYVLYTSGSTGKPKGICGTEIGLLNRFLWMQEFYPLDGDELLLFKTSISFIDHLQEFLGALLTTCTLVIPPFNEVKENSFYVHDFLQAYTINRLIAVPSLMRVILPALDSPYNIRVQSSLKTLVLSGEVFPISLWEMLFKLLPKTTILNLYGSTEVLVMLAPHFQRLMNQHFMKVSGDCSYFDCKRLLSILENEALDSVPIGMPMSNCDLVLVGEDSPMQGEIYVGGLCIAKGYYCDVSALSQEFVKSPSSSTGCFVSDLKCQYYFRTGDFARLLHSGDLVFMGRKDRTLKINGQRIALEEVESTLLGYPGVVDAAVVSVEVKEKLHFWRLI</sequence>
<gene>
    <name evidence="4" type="ORF">C3L33_05070</name>
</gene>
<dbReference type="PANTHER" id="PTHR44394">
    <property type="entry name" value="BETA-ALANINE-ACTIVATING ENZYME"/>
    <property type="match status" value="1"/>
</dbReference>
<accession>A0A6A4M922</accession>
<dbReference type="InterPro" id="IPR052091">
    <property type="entry name" value="Beta-ala_Activ/Resist"/>
</dbReference>
<dbReference type="GO" id="GO:0009698">
    <property type="term" value="P:phenylpropanoid metabolic process"/>
    <property type="evidence" value="ECO:0007669"/>
    <property type="project" value="UniProtKB-KW"/>
</dbReference>
<comment type="pathway">
    <text evidence="1">Phytoalexin biosynthesis; 3,4',5-trihydroxystilbene biosynthesis; 3,4',5-trihydroxystilbene from trans-4-coumarate: step 1/2.</text>
</comment>
<dbReference type="AlphaFoldDB" id="A0A6A4M922"/>
<dbReference type="Proteomes" id="UP000428333">
    <property type="component" value="Linkage Group LG03"/>
</dbReference>
<protein>
    <recommendedName>
        <fullName evidence="3">AMP-dependent synthetase/ligase domain-containing protein</fullName>
    </recommendedName>
</protein>
<dbReference type="EMBL" id="QEFC01000626">
    <property type="protein sequence ID" value="KAE9463018.1"/>
    <property type="molecule type" value="Genomic_DNA"/>
</dbReference>
<evidence type="ECO:0000313" key="5">
    <source>
        <dbReference type="Proteomes" id="UP000428333"/>
    </source>
</evidence>
<evidence type="ECO:0000256" key="1">
    <source>
        <dbReference type="ARBA" id="ARBA00004930"/>
    </source>
</evidence>
<dbReference type="OrthoDB" id="408177at2759"/>
<dbReference type="InterPro" id="IPR042099">
    <property type="entry name" value="ANL_N_sf"/>
</dbReference>
<dbReference type="Pfam" id="PF00501">
    <property type="entry name" value="AMP-binding"/>
    <property type="match status" value="1"/>
</dbReference>
<reference evidence="4 5" key="1">
    <citation type="journal article" date="2019" name="Genome Biol. Evol.">
        <title>The Rhododendron genome and chromosomal organization provide insight into shared whole-genome duplications across the heath family (Ericaceae).</title>
        <authorList>
            <person name="Soza V.L."/>
            <person name="Lindsley D."/>
            <person name="Waalkes A."/>
            <person name="Ramage E."/>
            <person name="Patwardhan R.P."/>
            <person name="Burton J.N."/>
            <person name="Adey A."/>
            <person name="Kumar A."/>
            <person name="Qiu R."/>
            <person name="Shendure J."/>
            <person name="Hall B."/>
        </authorList>
    </citation>
    <scope>NUCLEOTIDE SEQUENCE [LARGE SCALE GENOMIC DNA]</scope>
    <source>
        <strain evidence="4">RSF 1966-606</strain>
    </source>
</reference>
<feature type="non-terminal residue" evidence="4">
    <location>
        <position position="1"/>
    </location>
</feature>
<dbReference type="InterPro" id="IPR000873">
    <property type="entry name" value="AMP-dep_synth/lig_dom"/>
</dbReference>
<dbReference type="InterPro" id="IPR045851">
    <property type="entry name" value="AMP-bd_C_sf"/>
</dbReference>
<name>A0A6A4M922_9ERIC</name>
<dbReference type="InterPro" id="IPR020845">
    <property type="entry name" value="AMP-binding_CS"/>
</dbReference>
<dbReference type="SUPFAM" id="SSF56801">
    <property type="entry name" value="Acetyl-CoA synthetase-like"/>
    <property type="match status" value="1"/>
</dbReference>
<evidence type="ECO:0000313" key="4">
    <source>
        <dbReference type="EMBL" id="KAE9463018.1"/>
    </source>
</evidence>
<dbReference type="UniPathway" id="UPA00372">
    <property type="reaction ID" value="UER00547"/>
</dbReference>
<dbReference type="Gene3D" id="3.30.300.30">
    <property type="match status" value="1"/>
</dbReference>
<proteinExistence type="predicted"/>
<dbReference type="PROSITE" id="PS00455">
    <property type="entry name" value="AMP_BINDING"/>
    <property type="match status" value="1"/>
</dbReference>
<dbReference type="Gene3D" id="3.40.50.12780">
    <property type="entry name" value="N-terminal domain of ligase-like"/>
    <property type="match status" value="1"/>
</dbReference>
<keyword evidence="5" id="KW-1185">Reference proteome</keyword>
<evidence type="ECO:0000256" key="2">
    <source>
        <dbReference type="ARBA" id="ARBA00023051"/>
    </source>
</evidence>
<dbReference type="GO" id="GO:0043041">
    <property type="term" value="P:amino acid activation for nonribosomal peptide biosynthetic process"/>
    <property type="evidence" value="ECO:0007669"/>
    <property type="project" value="TreeGrafter"/>
</dbReference>
<keyword evidence="2" id="KW-0587">Phenylpropanoid metabolism</keyword>
<feature type="domain" description="AMP-dependent synthetase/ligase" evidence="3">
    <location>
        <begin position="135"/>
        <end position="478"/>
    </location>
</feature>
<evidence type="ECO:0000259" key="3">
    <source>
        <dbReference type="Pfam" id="PF00501"/>
    </source>
</evidence>
<dbReference type="PANTHER" id="PTHR44394:SF1">
    <property type="entry name" value="BETA-ALANINE-ACTIVATING ENZYME"/>
    <property type="match status" value="1"/>
</dbReference>
<organism evidence="4 5">
    <name type="scientific">Rhododendron williamsianum</name>
    <dbReference type="NCBI Taxonomy" id="262921"/>
    <lineage>
        <taxon>Eukaryota</taxon>
        <taxon>Viridiplantae</taxon>
        <taxon>Streptophyta</taxon>
        <taxon>Embryophyta</taxon>
        <taxon>Tracheophyta</taxon>
        <taxon>Spermatophyta</taxon>
        <taxon>Magnoliopsida</taxon>
        <taxon>eudicotyledons</taxon>
        <taxon>Gunneridae</taxon>
        <taxon>Pentapetalae</taxon>
        <taxon>asterids</taxon>
        <taxon>Ericales</taxon>
        <taxon>Ericaceae</taxon>
        <taxon>Ericoideae</taxon>
        <taxon>Rhodoreae</taxon>
        <taxon>Rhododendron</taxon>
    </lineage>
</organism>
<comment type="caution">
    <text evidence="4">The sequence shown here is derived from an EMBL/GenBank/DDBJ whole genome shotgun (WGS) entry which is preliminary data.</text>
</comment>